<evidence type="ECO:0000256" key="7">
    <source>
        <dbReference type="ARBA" id="ARBA00023136"/>
    </source>
</evidence>
<evidence type="ECO:0000256" key="1">
    <source>
        <dbReference type="ARBA" id="ARBA00004479"/>
    </source>
</evidence>
<dbReference type="Pfam" id="PF01105">
    <property type="entry name" value="EMP24_GP25L"/>
    <property type="match status" value="1"/>
</dbReference>
<accession>A0A9P0EE29</accession>
<evidence type="ECO:0000256" key="2">
    <source>
        <dbReference type="ARBA" id="ARBA00007104"/>
    </source>
</evidence>
<evidence type="ECO:0000256" key="4">
    <source>
        <dbReference type="ARBA" id="ARBA00022692"/>
    </source>
</evidence>
<dbReference type="PROSITE" id="PS50866">
    <property type="entry name" value="GOLD"/>
    <property type="match status" value="1"/>
</dbReference>
<reference evidence="12" key="1">
    <citation type="submission" date="2022-01" db="EMBL/GenBank/DDBJ databases">
        <authorList>
            <person name="King R."/>
        </authorList>
    </citation>
    <scope>NUCLEOTIDE SEQUENCE</scope>
</reference>
<comment type="subcellular location">
    <subcellularLocation>
        <location evidence="1 8">Membrane</location>
        <topology evidence="1 8">Single-pass type I membrane protein</topology>
    </subcellularLocation>
</comment>
<name>A0A9P0EE29_NEZVI</name>
<dbReference type="InterPro" id="IPR009038">
    <property type="entry name" value="GOLD_dom"/>
</dbReference>
<evidence type="ECO:0000256" key="10">
    <source>
        <dbReference type="SAM" id="SignalP"/>
    </source>
</evidence>
<organism evidence="12 13">
    <name type="scientific">Nezara viridula</name>
    <name type="common">Southern green stink bug</name>
    <name type="synonym">Cimex viridulus</name>
    <dbReference type="NCBI Taxonomy" id="85310"/>
    <lineage>
        <taxon>Eukaryota</taxon>
        <taxon>Metazoa</taxon>
        <taxon>Ecdysozoa</taxon>
        <taxon>Arthropoda</taxon>
        <taxon>Hexapoda</taxon>
        <taxon>Insecta</taxon>
        <taxon>Pterygota</taxon>
        <taxon>Neoptera</taxon>
        <taxon>Paraneoptera</taxon>
        <taxon>Hemiptera</taxon>
        <taxon>Heteroptera</taxon>
        <taxon>Panheteroptera</taxon>
        <taxon>Pentatomomorpha</taxon>
        <taxon>Pentatomoidea</taxon>
        <taxon>Pentatomidae</taxon>
        <taxon>Pentatominae</taxon>
        <taxon>Nezara</taxon>
    </lineage>
</organism>
<dbReference type="EMBL" id="OV725078">
    <property type="protein sequence ID" value="CAH1393402.1"/>
    <property type="molecule type" value="Genomic_DNA"/>
</dbReference>
<comment type="similarity">
    <text evidence="2 8">Belongs to the EMP24/GP25L family.</text>
</comment>
<dbReference type="OrthoDB" id="759142at2759"/>
<keyword evidence="4 8" id="KW-0812">Transmembrane</keyword>
<keyword evidence="5 10" id="KW-0732">Signal</keyword>
<evidence type="ECO:0000256" key="8">
    <source>
        <dbReference type="RuleBase" id="RU003827"/>
    </source>
</evidence>
<dbReference type="GO" id="GO:0016020">
    <property type="term" value="C:membrane"/>
    <property type="evidence" value="ECO:0007669"/>
    <property type="project" value="UniProtKB-SubCell"/>
</dbReference>
<dbReference type="Proteomes" id="UP001152798">
    <property type="component" value="Chromosome 2"/>
</dbReference>
<keyword evidence="6 9" id="KW-1133">Transmembrane helix</keyword>
<evidence type="ECO:0000313" key="13">
    <source>
        <dbReference type="Proteomes" id="UP001152798"/>
    </source>
</evidence>
<feature type="chain" id="PRO_5040256987" description="GOLD domain-containing protein" evidence="10">
    <location>
        <begin position="20"/>
        <end position="205"/>
    </location>
</feature>
<evidence type="ECO:0000256" key="3">
    <source>
        <dbReference type="ARBA" id="ARBA00022473"/>
    </source>
</evidence>
<keyword evidence="7 9" id="KW-0472">Membrane</keyword>
<feature type="domain" description="GOLD" evidence="11">
    <location>
        <begin position="29"/>
        <end position="139"/>
    </location>
</feature>
<proteinExistence type="inferred from homology"/>
<gene>
    <name evidence="12" type="ORF">NEZAVI_LOCUS4080</name>
</gene>
<sequence>MNTFILFFASLASFSFVESIMFQLHPNTQKCLREELKKDVLIVGSFEITHVPGQKVDYVVTDSKNEILDQNIDAGKGKFSFSTEHEDIFEICFKSRVPPHQRGVPQDVTLNTQRGVEAKPYEALGEAGKLKPMELELKRLEDLSSSIVQDFADMRQREVSMRDTNESTNNRVLYLSILSMICLLSLSVWQVLYLRKFFKSRKLIE</sequence>
<dbReference type="AlphaFoldDB" id="A0A9P0EE29"/>
<feature type="transmembrane region" description="Helical" evidence="9">
    <location>
        <begin position="172"/>
        <end position="194"/>
    </location>
</feature>
<evidence type="ECO:0000256" key="6">
    <source>
        <dbReference type="ARBA" id="ARBA00022989"/>
    </source>
</evidence>
<evidence type="ECO:0000313" key="12">
    <source>
        <dbReference type="EMBL" id="CAH1393402.1"/>
    </source>
</evidence>
<keyword evidence="3" id="KW-0217">Developmental protein</keyword>
<feature type="signal peptide" evidence="10">
    <location>
        <begin position="1"/>
        <end position="19"/>
    </location>
</feature>
<evidence type="ECO:0000256" key="9">
    <source>
        <dbReference type="SAM" id="Phobius"/>
    </source>
</evidence>
<protein>
    <recommendedName>
        <fullName evidence="11">GOLD domain-containing protein</fullName>
    </recommendedName>
</protein>
<dbReference type="PANTHER" id="PTHR22811">
    <property type="entry name" value="TRANSMEMBRANE EMP24 DOMAIN-CONTAINING PROTEIN"/>
    <property type="match status" value="1"/>
</dbReference>
<evidence type="ECO:0000256" key="5">
    <source>
        <dbReference type="ARBA" id="ARBA00022729"/>
    </source>
</evidence>
<dbReference type="InterPro" id="IPR015720">
    <property type="entry name" value="Emp24-like"/>
</dbReference>
<dbReference type="SMART" id="SM01190">
    <property type="entry name" value="EMP24_GP25L"/>
    <property type="match status" value="1"/>
</dbReference>
<evidence type="ECO:0000259" key="11">
    <source>
        <dbReference type="PROSITE" id="PS50866"/>
    </source>
</evidence>
<keyword evidence="13" id="KW-1185">Reference proteome</keyword>